<comment type="caution">
    <text evidence="4">The sequence shown here is derived from an EMBL/GenBank/DDBJ whole genome shotgun (WGS) entry which is preliminary data.</text>
</comment>
<dbReference type="Proteomes" id="UP001107558">
    <property type="component" value="Chromosome 3"/>
</dbReference>
<keyword evidence="1" id="KW-0677">Repeat</keyword>
<dbReference type="InterPro" id="IPR029006">
    <property type="entry name" value="ADF-H/Gelsolin-like_dom_sf"/>
</dbReference>
<dbReference type="PANTHER" id="PTHR11977:SF123">
    <property type="entry name" value="GELSOLIN"/>
    <property type="match status" value="1"/>
</dbReference>
<dbReference type="InterPro" id="IPR007122">
    <property type="entry name" value="Villin/Gelsolin"/>
</dbReference>
<dbReference type="CDD" id="cd11288">
    <property type="entry name" value="gelsolin_S5_like"/>
    <property type="match status" value="1"/>
</dbReference>
<dbReference type="GO" id="GO:0005737">
    <property type="term" value="C:cytoplasm"/>
    <property type="evidence" value="ECO:0007669"/>
    <property type="project" value="TreeGrafter"/>
</dbReference>
<dbReference type="GO" id="GO:0051016">
    <property type="term" value="P:barbed-end actin filament capping"/>
    <property type="evidence" value="ECO:0007669"/>
    <property type="project" value="TreeGrafter"/>
</dbReference>
<dbReference type="SMART" id="SM00262">
    <property type="entry name" value="GEL"/>
    <property type="match status" value="2"/>
</dbReference>
<evidence type="ECO:0000256" key="2">
    <source>
        <dbReference type="SAM" id="SignalP"/>
    </source>
</evidence>
<proteinExistence type="predicted"/>
<gene>
    <name evidence="4" type="ORF">PVAND_001280</name>
</gene>
<keyword evidence="5" id="KW-1185">Reference proteome</keyword>
<dbReference type="InterPro" id="IPR007123">
    <property type="entry name" value="Gelsolin-like_dom"/>
</dbReference>
<keyword evidence="2" id="KW-0732">Signal</keyword>
<dbReference type="GO" id="GO:0015629">
    <property type="term" value="C:actin cytoskeleton"/>
    <property type="evidence" value="ECO:0007669"/>
    <property type="project" value="TreeGrafter"/>
</dbReference>
<feature type="chain" id="PRO_5039944204" description="Gelsolin-like domain-containing protein" evidence="2">
    <location>
        <begin position="18"/>
        <end position="383"/>
    </location>
</feature>
<protein>
    <recommendedName>
        <fullName evidence="3">Gelsolin-like domain-containing protein</fullName>
    </recommendedName>
</protein>
<dbReference type="GO" id="GO:0005546">
    <property type="term" value="F:phosphatidylinositol-4,5-bisphosphate binding"/>
    <property type="evidence" value="ECO:0007669"/>
    <property type="project" value="TreeGrafter"/>
</dbReference>
<dbReference type="EMBL" id="JADBJN010000003">
    <property type="protein sequence ID" value="KAG5671065.1"/>
    <property type="molecule type" value="Genomic_DNA"/>
</dbReference>
<dbReference type="Pfam" id="PF00626">
    <property type="entry name" value="Gelsolin"/>
    <property type="match status" value="1"/>
</dbReference>
<dbReference type="FunFam" id="3.40.20.10:FF:000001">
    <property type="entry name" value="Gelsolin"/>
    <property type="match status" value="1"/>
</dbReference>
<evidence type="ECO:0000313" key="4">
    <source>
        <dbReference type="EMBL" id="KAG5671065.1"/>
    </source>
</evidence>
<dbReference type="SUPFAM" id="SSF55753">
    <property type="entry name" value="Actin depolymerizing proteins"/>
    <property type="match status" value="3"/>
</dbReference>
<evidence type="ECO:0000259" key="3">
    <source>
        <dbReference type="Pfam" id="PF00626"/>
    </source>
</evidence>
<accession>A0A9J6BMG0</accession>
<dbReference type="PRINTS" id="PR00597">
    <property type="entry name" value="GELSOLIN"/>
</dbReference>
<organism evidence="4 5">
    <name type="scientific">Polypedilum vanderplanki</name>
    <name type="common">Sleeping chironomid midge</name>
    <dbReference type="NCBI Taxonomy" id="319348"/>
    <lineage>
        <taxon>Eukaryota</taxon>
        <taxon>Metazoa</taxon>
        <taxon>Ecdysozoa</taxon>
        <taxon>Arthropoda</taxon>
        <taxon>Hexapoda</taxon>
        <taxon>Insecta</taxon>
        <taxon>Pterygota</taxon>
        <taxon>Neoptera</taxon>
        <taxon>Endopterygota</taxon>
        <taxon>Diptera</taxon>
        <taxon>Nematocera</taxon>
        <taxon>Chironomoidea</taxon>
        <taxon>Chironomidae</taxon>
        <taxon>Chironominae</taxon>
        <taxon>Polypedilum</taxon>
        <taxon>Polypedilum</taxon>
    </lineage>
</organism>
<evidence type="ECO:0000313" key="5">
    <source>
        <dbReference type="Proteomes" id="UP001107558"/>
    </source>
</evidence>
<dbReference type="OrthoDB" id="6375767at2759"/>
<dbReference type="PANTHER" id="PTHR11977">
    <property type="entry name" value="VILLIN"/>
    <property type="match status" value="1"/>
</dbReference>
<feature type="domain" description="Gelsolin-like" evidence="3">
    <location>
        <begin position="194"/>
        <end position="259"/>
    </location>
</feature>
<evidence type="ECO:0000256" key="1">
    <source>
        <dbReference type="ARBA" id="ARBA00022737"/>
    </source>
</evidence>
<name>A0A9J6BMG0_POLVA</name>
<sequence length="383" mass="44721">MWKLLLTILSLHKFINCQEFNISHLHKTRPKDYSFSFIPDNGEGETEIFRFINSNMFSVELKDYGVFDGGDSYVVKYKYKDKNYKDSYIIYSWKGINSNRFEKVGAIFFSVKMKNDLTKRKFIMAGLPTKLSNDTEDIFVKQIQIDQSCETPHFLKIFKGKTLFTGIFNQDSYDIDGIRLFRIRGTNEGNVRTTQVEKIAKSLASDDVFILDTPANTFVWYGDGANDFEYSTGLLMSKRFSQDRNAIVIYEGEEPDEFWNALGGKDDYDHEIDPSSSSFEIRFFKCTRFITHLGETFIFDDLDSFSDEILVIDDGNENVYFYIGEKTHEIQIKQCFIETKAYIETEPTGRFKNLEPIILQRGNVTKAFKRLFSCNDIFWDLRH</sequence>
<dbReference type="GO" id="GO:0051014">
    <property type="term" value="P:actin filament severing"/>
    <property type="evidence" value="ECO:0007669"/>
    <property type="project" value="TreeGrafter"/>
</dbReference>
<dbReference type="AlphaFoldDB" id="A0A9J6BMG0"/>
<dbReference type="Gene3D" id="3.40.20.10">
    <property type="entry name" value="Severin"/>
    <property type="match status" value="3"/>
</dbReference>
<dbReference type="GO" id="GO:0051015">
    <property type="term" value="F:actin filament binding"/>
    <property type="evidence" value="ECO:0007669"/>
    <property type="project" value="InterPro"/>
</dbReference>
<reference evidence="4" key="1">
    <citation type="submission" date="2021-03" db="EMBL/GenBank/DDBJ databases">
        <title>Chromosome level genome of the anhydrobiotic midge Polypedilum vanderplanki.</title>
        <authorList>
            <person name="Yoshida Y."/>
            <person name="Kikawada T."/>
            <person name="Gusev O."/>
        </authorList>
    </citation>
    <scope>NUCLEOTIDE SEQUENCE</scope>
    <source>
        <strain evidence="4">NIAS01</strain>
        <tissue evidence="4">Whole body or cell culture</tissue>
    </source>
</reference>
<feature type="signal peptide" evidence="2">
    <location>
        <begin position="1"/>
        <end position="17"/>
    </location>
</feature>
<dbReference type="GO" id="GO:0008154">
    <property type="term" value="P:actin polymerization or depolymerization"/>
    <property type="evidence" value="ECO:0007669"/>
    <property type="project" value="TreeGrafter"/>
</dbReference>